<name>A0ABD1M4H6_9FABA</name>
<gene>
    <name evidence="1" type="ORF">Fmac_018265</name>
</gene>
<evidence type="ECO:0000313" key="2">
    <source>
        <dbReference type="Proteomes" id="UP001603857"/>
    </source>
</evidence>
<dbReference type="EMBL" id="JBGMDY010000006">
    <property type="protein sequence ID" value="KAL2330684.1"/>
    <property type="molecule type" value="Genomic_DNA"/>
</dbReference>
<protein>
    <submittedName>
        <fullName evidence="1">Uncharacterized protein</fullName>
    </submittedName>
</protein>
<reference evidence="1 2" key="1">
    <citation type="submission" date="2024-08" db="EMBL/GenBank/DDBJ databases">
        <title>Insights into the chromosomal genome structure of Flemingia macrophylla.</title>
        <authorList>
            <person name="Ding Y."/>
            <person name="Zhao Y."/>
            <person name="Bi W."/>
            <person name="Wu M."/>
            <person name="Zhao G."/>
            <person name="Gong Y."/>
            <person name="Li W."/>
            <person name="Zhang P."/>
        </authorList>
    </citation>
    <scope>NUCLEOTIDE SEQUENCE [LARGE SCALE GENOMIC DNA]</scope>
    <source>
        <strain evidence="1">DYQJB</strain>
        <tissue evidence="1">Leaf</tissue>
    </source>
</reference>
<sequence length="68" mass="7606">MIRWGINGIEYMLFGPNISAYNLDKKEAHNTDQVIATIFVDCINLLQVDTANLISPPEKRLVDVTANS</sequence>
<evidence type="ECO:0000313" key="1">
    <source>
        <dbReference type="EMBL" id="KAL2330684.1"/>
    </source>
</evidence>
<organism evidence="1 2">
    <name type="scientific">Flemingia macrophylla</name>
    <dbReference type="NCBI Taxonomy" id="520843"/>
    <lineage>
        <taxon>Eukaryota</taxon>
        <taxon>Viridiplantae</taxon>
        <taxon>Streptophyta</taxon>
        <taxon>Embryophyta</taxon>
        <taxon>Tracheophyta</taxon>
        <taxon>Spermatophyta</taxon>
        <taxon>Magnoliopsida</taxon>
        <taxon>eudicotyledons</taxon>
        <taxon>Gunneridae</taxon>
        <taxon>Pentapetalae</taxon>
        <taxon>rosids</taxon>
        <taxon>fabids</taxon>
        <taxon>Fabales</taxon>
        <taxon>Fabaceae</taxon>
        <taxon>Papilionoideae</taxon>
        <taxon>50 kb inversion clade</taxon>
        <taxon>NPAAA clade</taxon>
        <taxon>indigoferoid/millettioid clade</taxon>
        <taxon>Phaseoleae</taxon>
        <taxon>Flemingia</taxon>
    </lineage>
</organism>
<proteinExistence type="predicted"/>
<dbReference type="AlphaFoldDB" id="A0ABD1M4H6"/>
<comment type="caution">
    <text evidence="1">The sequence shown here is derived from an EMBL/GenBank/DDBJ whole genome shotgun (WGS) entry which is preliminary data.</text>
</comment>
<accession>A0ABD1M4H6</accession>
<dbReference type="Proteomes" id="UP001603857">
    <property type="component" value="Unassembled WGS sequence"/>
</dbReference>
<keyword evidence="2" id="KW-1185">Reference proteome</keyword>